<protein>
    <recommendedName>
        <fullName evidence="3">FkbM family methyltransferase</fullName>
    </recommendedName>
</protein>
<sequence length="269" mass="29068">MSRPSTSDDLTLHVTQQLRGLVAGDPSPASLAQALRLLAKWRAAVLERNAARHGPPVLGGGPFKGMAYPVRASEGARLPRMFGSYEASLAPVIEQIIARAYPLVIDIGAAEGYYAVGLARRMPQARIMARDGDARALRLCADLAAANGVADRVEIGGIMAQGDFAICAAQPTVIICDIEGAEADLLDPALAPGLLQADLLVEVHEGMRPGTLELLTRRFAASHTITRIDRRLDDSALPPWAEGLNDLDRLLLLWEWRSSPTPWLWMTRP</sequence>
<dbReference type="RefSeq" id="WP_335419603.1">
    <property type="nucleotide sequence ID" value="NZ_JBALHR010000002.1"/>
</dbReference>
<comment type="caution">
    <text evidence="1">The sequence shown here is derived from an EMBL/GenBank/DDBJ whole genome shotgun (WGS) entry which is preliminary data.</text>
</comment>
<reference evidence="1" key="1">
    <citation type="submission" date="2024-02" db="EMBL/GenBank/DDBJ databases">
        <title>Genome sequences of strain Gemmobacter sp. JM10B15.</title>
        <authorList>
            <person name="Zhang M."/>
        </authorList>
    </citation>
    <scope>NUCLEOTIDE SEQUENCE</scope>
    <source>
        <strain evidence="1">JM10B15</strain>
    </source>
</reference>
<evidence type="ECO:0000313" key="2">
    <source>
        <dbReference type="Proteomes" id="UP001431963"/>
    </source>
</evidence>
<evidence type="ECO:0000313" key="1">
    <source>
        <dbReference type="EMBL" id="MEH7827195.1"/>
    </source>
</evidence>
<dbReference type="InterPro" id="IPR029063">
    <property type="entry name" value="SAM-dependent_MTases_sf"/>
</dbReference>
<gene>
    <name evidence="1" type="ORF">V6590_03465</name>
</gene>
<dbReference type="Proteomes" id="UP001431963">
    <property type="component" value="Unassembled WGS sequence"/>
</dbReference>
<name>A0ABU8BR65_9RHOB</name>
<keyword evidence="2" id="KW-1185">Reference proteome</keyword>
<dbReference type="EMBL" id="JBALHR010000002">
    <property type="protein sequence ID" value="MEH7827195.1"/>
    <property type="molecule type" value="Genomic_DNA"/>
</dbReference>
<accession>A0ABU8BR65</accession>
<evidence type="ECO:0008006" key="3">
    <source>
        <dbReference type="Google" id="ProtNLM"/>
    </source>
</evidence>
<dbReference type="SUPFAM" id="SSF53335">
    <property type="entry name" value="S-adenosyl-L-methionine-dependent methyltransferases"/>
    <property type="match status" value="1"/>
</dbReference>
<proteinExistence type="predicted"/>
<organism evidence="1 2">
    <name type="scientific">Gemmobacter denitrificans</name>
    <dbReference type="NCBI Taxonomy" id="3123040"/>
    <lineage>
        <taxon>Bacteria</taxon>
        <taxon>Pseudomonadati</taxon>
        <taxon>Pseudomonadota</taxon>
        <taxon>Alphaproteobacteria</taxon>
        <taxon>Rhodobacterales</taxon>
        <taxon>Paracoccaceae</taxon>
        <taxon>Gemmobacter</taxon>
    </lineage>
</organism>
<dbReference type="Gene3D" id="3.40.50.150">
    <property type="entry name" value="Vaccinia Virus protein VP39"/>
    <property type="match status" value="1"/>
</dbReference>